<feature type="region of interest" description="Disordered" evidence="10">
    <location>
        <begin position="445"/>
        <end position="465"/>
    </location>
</feature>
<dbReference type="InterPro" id="IPR036388">
    <property type="entry name" value="WH-like_DNA-bd_sf"/>
</dbReference>
<reference evidence="12 13" key="1">
    <citation type="submission" date="2018-03" db="EMBL/GenBank/DDBJ databases">
        <title>Draft genome sequence of Rohu Carp (Labeo rohita).</title>
        <authorList>
            <person name="Das P."/>
            <person name="Kushwaha B."/>
            <person name="Joshi C.G."/>
            <person name="Kumar D."/>
            <person name="Nagpure N.S."/>
            <person name="Sahoo L."/>
            <person name="Das S.P."/>
            <person name="Bit A."/>
            <person name="Patnaik S."/>
            <person name="Meher P.K."/>
            <person name="Jayasankar P."/>
            <person name="Koringa P.G."/>
            <person name="Patel N.V."/>
            <person name="Hinsu A.T."/>
            <person name="Kumar R."/>
            <person name="Pandey M."/>
            <person name="Agarwal S."/>
            <person name="Srivastava S."/>
            <person name="Singh M."/>
            <person name="Iquebal M.A."/>
            <person name="Jaiswal S."/>
            <person name="Angadi U.B."/>
            <person name="Kumar N."/>
            <person name="Raza M."/>
            <person name="Shah T.M."/>
            <person name="Rai A."/>
            <person name="Jena J.K."/>
        </authorList>
    </citation>
    <scope>NUCLEOTIDE SEQUENCE [LARGE SCALE GENOMIC DNA]</scope>
    <source>
        <strain evidence="12">DASCIFA01</strain>
        <tissue evidence="12">Testis</tissue>
    </source>
</reference>
<sequence>MHMRHDGSLKPGIIKYLPLNLLFVPGLSMKRDSRYFTITKMKNTWQGNSFLVLDEQRFAKEILPKFFKHNNMASFVRQLNMYGFRKVMHIDTGIVKQERDGPVEFQHPYFKHGQDDLLENIKRKVSNARPEESKIRQEDLSKILTSVQNVHEQQENMDARLATLKRENETLWTELSDLRQKHAQQQQVIKELVQFIFTLVQNNRLLNLKRKRPLTLNSNGKKSKFIHQIFEEPMDHSKSAVNGHSGLKNSSDISEDVIICDITDDDAEFTDGVSLPADQGDAEIMEVAYESNPNIRNDSTNGTVTNSATQPEAVPKSTPDISSSALQLNKPSVLSSEDPVKLMDSILRENGAISQNINLLGKVELMDYLDSIDCSLEDFQAMLYGKQFSIDPDIIQETVSETKDNINTANRGKSEPDNTDKQLIQYTTCPLLAFLDGCTPLAPSDAPTENLSQSILSQSPEEPTDLLEKALETETETPRSSLIRLEPLTEAEASETTLFYLCELNSDLSNADTPQLDI</sequence>
<name>A0A498L4X3_LABRO</name>
<evidence type="ECO:0000313" key="13">
    <source>
        <dbReference type="Proteomes" id="UP000290572"/>
    </source>
</evidence>
<dbReference type="Pfam" id="PF06546">
    <property type="entry name" value="Vert_HS_TF"/>
    <property type="match status" value="1"/>
</dbReference>
<evidence type="ECO:0000256" key="4">
    <source>
        <dbReference type="ARBA" id="ARBA00023016"/>
    </source>
</evidence>
<dbReference type="PANTHER" id="PTHR10015:SF185">
    <property type="entry name" value="HEAT SHOCK FACTOR PROTEIN 2"/>
    <property type="match status" value="1"/>
</dbReference>
<evidence type="ECO:0000256" key="8">
    <source>
        <dbReference type="ARBA" id="ARBA00023242"/>
    </source>
</evidence>
<dbReference type="SMART" id="SM00415">
    <property type="entry name" value="HSF"/>
    <property type="match status" value="1"/>
</dbReference>
<dbReference type="PRINTS" id="PR00056">
    <property type="entry name" value="HSFDOMAIN"/>
</dbReference>
<evidence type="ECO:0000313" key="12">
    <source>
        <dbReference type="EMBL" id="RXN03410.1"/>
    </source>
</evidence>
<dbReference type="InterPro" id="IPR010542">
    <property type="entry name" value="Vert_HSTF_C"/>
</dbReference>
<organism evidence="12 13">
    <name type="scientific">Labeo rohita</name>
    <name type="common">Indian major carp</name>
    <name type="synonym">Cyprinus rohita</name>
    <dbReference type="NCBI Taxonomy" id="84645"/>
    <lineage>
        <taxon>Eukaryota</taxon>
        <taxon>Metazoa</taxon>
        <taxon>Chordata</taxon>
        <taxon>Craniata</taxon>
        <taxon>Vertebrata</taxon>
        <taxon>Euteleostomi</taxon>
        <taxon>Actinopterygii</taxon>
        <taxon>Neopterygii</taxon>
        <taxon>Teleostei</taxon>
        <taxon>Ostariophysi</taxon>
        <taxon>Cypriniformes</taxon>
        <taxon>Cyprinidae</taxon>
        <taxon>Labeoninae</taxon>
        <taxon>Labeonini</taxon>
        <taxon>Labeo</taxon>
    </lineage>
</organism>
<evidence type="ECO:0000259" key="11">
    <source>
        <dbReference type="PROSITE" id="PS00434"/>
    </source>
</evidence>
<dbReference type="GO" id="GO:0043565">
    <property type="term" value="F:sequence-specific DNA binding"/>
    <property type="evidence" value="ECO:0007669"/>
    <property type="project" value="InterPro"/>
</dbReference>
<comment type="caution">
    <text evidence="12">The sequence shown here is derived from an EMBL/GenBank/DDBJ whole genome shotgun (WGS) entry which is preliminary data.</text>
</comment>
<gene>
    <name evidence="12" type="ORF">ROHU_013429</name>
</gene>
<keyword evidence="13" id="KW-1185">Reference proteome</keyword>
<dbReference type="Pfam" id="PF00447">
    <property type="entry name" value="HSF_DNA-bind"/>
    <property type="match status" value="1"/>
</dbReference>
<dbReference type="AlphaFoldDB" id="A0A498L4X3"/>
<evidence type="ECO:0000256" key="10">
    <source>
        <dbReference type="SAM" id="MobiDB-lite"/>
    </source>
</evidence>
<dbReference type="InterPro" id="IPR000232">
    <property type="entry name" value="HSF_DNA-bd"/>
</dbReference>
<feature type="compositionally biased region" description="Polar residues" evidence="10">
    <location>
        <begin position="447"/>
        <end position="461"/>
    </location>
</feature>
<feature type="compositionally biased region" description="Polar residues" evidence="10">
    <location>
        <begin position="293"/>
        <end position="310"/>
    </location>
</feature>
<comment type="similarity">
    <text evidence="2 9">Belongs to the HSF family.</text>
</comment>
<evidence type="ECO:0000256" key="5">
    <source>
        <dbReference type="ARBA" id="ARBA00023125"/>
    </source>
</evidence>
<comment type="subcellular location">
    <subcellularLocation>
        <location evidence="1">Nucleus</location>
    </subcellularLocation>
</comment>
<keyword evidence="8" id="KW-0539">Nucleus</keyword>
<dbReference type="PROSITE" id="PS00434">
    <property type="entry name" value="HSF_DOMAIN"/>
    <property type="match status" value="1"/>
</dbReference>
<evidence type="ECO:0000256" key="2">
    <source>
        <dbReference type="ARBA" id="ARBA00006403"/>
    </source>
</evidence>
<accession>A0A498L4X3</accession>
<dbReference type="EMBL" id="QBIY01013482">
    <property type="protein sequence ID" value="RXN03410.1"/>
    <property type="molecule type" value="Genomic_DNA"/>
</dbReference>
<protein>
    <submittedName>
        <fullName evidence="12">Heat shock factor 2-like protein</fullName>
    </submittedName>
</protein>
<evidence type="ECO:0000256" key="7">
    <source>
        <dbReference type="ARBA" id="ARBA00023163"/>
    </source>
</evidence>
<dbReference type="Proteomes" id="UP000290572">
    <property type="component" value="Unassembled WGS sequence"/>
</dbReference>
<dbReference type="PANTHER" id="PTHR10015">
    <property type="entry name" value="HEAT SHOCK TRANSCRIPTION FACTOR"/>
    <property type="match status" value="1"/>
</dbReference>
<keyword evidence="3" id="KW-0805">Transcription regulation</keyword>
<evidence type="ECO:0000256" key="9">
    <source>
        <dbReference type="RuleBase" id="RU004020"/>
    </source>
</evidence>
<keyword evidence="6" id="KW-0010">Activator</keyword>
<dbReference type="Gene3D" id="1.10.10.10">
    <property type="entry name" value="Winged helix-like DNA-binding domain superfamily/Winged helix DNA-binding domain"/>
    <property type="match status" value="1"/>
</dbReference>
<evidence type="ECO:0000256" key="1">
    <source>
        <dbReference type="ARBA" id="ARBA00004123"/>
    </source>
</evidence>
<feature type="region of interest" description="Disordered" evidence="10">
    <location>
        <begin position="293"/>
        <end position="325"/>
    </location>
</feature>
<proteinExistence type="inferred from homology"/>
<dbReference type="SUPFAM" id="SSF46785">
    <property type="entry name" value="Winged helix' DNA-binding domain"/>
    <property type="match status" value="1"/>
</dbReference>
<keyword evidence="5" id="KW-0238">DNA-binding</keyword>
<dbReference type="GO" id="GO:0003700">
    <property type="term" value="F:DNA-binding transcription factor activity"/>
    <property type="evidence" value="ECO:0007669"/>
    <property type="project" value="InterPro"/>
</dbReference>
<dbReference type="FunFam" id="1.10.10.10:FF:000027">
    <property type="entry name" value="Heat shock transcription factor 1"/>
    <property type="match status" value="1"/>
</dbReference>
<keyword evidence="7" id="KW-0804">Transcription</keyword>
<evidence type="ECO:0000256" key="3">
    <source>
        <dbReference type="ARBA" id="ARBA00023015"/>
    </source>
</evidence>
<dbReference type="InterPro" id="IPR036390">
    <property type="entry name" value="WH_DNA-bd_sf"/>
</dbReference>
<dbReference type="STRING" id="84645.A0A498L4X3"/>
<evidence type="ECO:0000256" key="6">
    <source>
        <dbReference type="ARBA" id="ARBA00023159"/>
    </source>
</evidence>
<feature type="domain" description="HSF-type DNA-binding" evidence="11">
    <location>
        <begin position="63"/>
        <end position="87"/>
    </location>
</feature>
<dbReference type="GO" id="GO:0005634">
    <property type="term" value="C:nucleus"/>
    <property type="evidence" value="ECO:0007669"/>
    <property type="project" value="UniProtKB-SubCell"/>
</dbReference>
<keyword evidence="4 12" id="KW-0346">Stress response</keyword>